<dbReference type="InterPro" id="IPR038664">
    <property type="entry name" value="Gar1/Naf1_Cbf5-bd_sf"/>
</dbReference>
<protein>
    <submittedName>
        <fullName evidence="1">H/ACA RNA-protein complex component Gar1</fullName>
    </submittedName>
</protein>
<dbReference type="KEGG" id="taa:NMY3_02330"/>
<dbReference type="EMBL" id="CP012850">
    <property type="protein sequence ID" value="ALI36527.1"/>
    <property type="molecule type" value="Genomic_DNA"/>
</dbReference>
<dbReference type="Gene3D" id="2.40.10.230">
    <property type="entry name" value="Probable tRNA pseudouridine synthase domain"/>
    <property type="match status" value="1"/>
</dbReference>
<evidence type="ECO:0000313" key="1">
    <source>
        <dbReference type="EMBL" id="ALI36527.1"/>
    </source>
</evidence>
<evidence type="ECO:0000313" key="2">
    <source>
        <dbReference type="Proteomes" id="UP000058925"/>
    </source>
</evidence>
<dbReference type="GeneID" id="60422282"/>
<accession>A0A654M034</accession>
<reference evidence="2" key="1">
    <citation type="submission" date="2015-10" db="EMBL/GenBank/DDBJ databases">
        <title>Niche specialization of a soil ammonia-oxidizing archaeon, Candidatus Nitrosocosmicus oleophilus.</title>
        <authorList>
            <person name="Jung M.-Y."/>
            <person name="Rhee S.-K."/>
        </authorList>
    </citation>
    <scope>NUCLEOTIDE SEQUENCE [LARGE SCALE GENOMIC DNA]</scope>
    <source>
        <strain evidence="2">MY3</strain>
    </source>
</reference>
<sequence length="113" mass="12789">MTEEYVSNSDYRILTMELLGEILHFSKSGRLIVRVENNGSQVKSGLMVLDNKEKRIGKIAELIGSVNSPYASIIPFVQAKNKMAGLKVYFTVMGKKDFFSKSKNKKKIKNNKK</sequence>
<organism evidence="1 2">
    <name type="scientific">Candidatus Nitrosocosmicus oleophilus</name>
    <dbReference type="NCBI Taxonomy" id="1353260"/>
    <lineage>
        <taxon>Archaea</taxon>
        <taxon>Nitrososphaerota</taxon>
        <taxon>Nitrososphaeria</taxon>
        <taxon>Nitrososphaerales</taxon>
        <taxon>Nitrososphaeraceae</taxon>
        <taxon>Candidatus Nitrosocosmicus</taxon>
    </lineage>
</organism>
<name>A0A654M034_9ARCH</name>
<dbReference type="RefSeq" id="WP_196815772.1">
    <property type="nucleotide sequence ID" value="NZ_CP012850.1"/>
</dbReference>
<dbReference type="AlphaFoldDB" id="A0A654M034"/>
<keyword evidence="2" id="KW-1185">Reference proteome</keyword>
<dbReference type="OrthoDB" id="60264at2157"/>
<dbReference type="SUPFAM" id="SSF50447">
    <property type="entry name" value="Translation proteins"/>
    <property type="match status" value="1"/>
</dbReference>
<proteinExistence type="predicted"/>
<dbReference type="Proteomes" id="UP000058925">
    <property type="component" value="Chromosome"/>
</dbReference>
<dbReference type="InterPro" id="IPR009000">
    <property type="entry name" value="Transl_B-barrel_sf"/>
</dbReference>
<gene>
    <name evidence="1" type="ORF">NMY3_02330</name>
</gene>